<protein>
    <submittedName>
        <fullName evidence="1">GD13667</fullName>
    </submittedName>
</protein>
<dbReference type="HOGENOM" id="CLU_2796715_0_0_1"/>
<evidence type="ECO:0000313" key="1">
    <source>
        <dbReference type="EMBL" id="EDX16116.1"/>
    </source>
</evidence>
<keyword evidence="2" id="KW-1185">Reference proteome</keyword>
<name>B4NVM5_DROSI</name>
<dbReference type="AlphaFoldDB" id="B4NVM5"/>
<sequence>MANSTSTPIPIFIGNCNCISNCNFISIRNSISSRNSKCTLSHGGSPVWVWTRVQQEDRIGSEQSESPI</sequence>
<evidence type="ECO:0000313" key="2">
    <source>
        <dbReference type="Proteomes" id="UP000000304"/>
    </source>
</evidence>
<accession>B4NVM5</accession>
<dbReference type="EMBL" id="CH988843">
    <property type="protein sequence ID" value="EDX16116.1"/>
    <property type="molecule type" value="Genomic_DNA"/>
</dbReference>
<organism evidence="1 2">
    <name type="scientific">Drosophila simulans</name>
    <name type="common">Fruit fly</name>
    <dbReference type="NCBI Taxonomy" id="7240"/>
    <lineage>
        <taxon>Eukaryota</taxon>
        <taxon>Metazoa</taxon>
        <taxon>Ecdysozoa</taxon>
        <taxon>Arthropoda</taxon>
        <taxon>Hexapoda</taxon>
        <taxon>Insecta</taxon>
        <taxon>Pterygota</taxon>
        <taxon>Neoptera</taxon>
        <taxon>Endopterygota</taxon>
        <taxon>Diptera</taxon>
        <taxon>Brachycera</taxon>
        <taxon>Muscomorpha</taxon>
        <taxon>Ephydroidea</taxon>
        <taxon>Drosophilidae</taxon>
        <taxon>Drosophila</taxon>
        <taxon>Sophophora</taxon>
    </lineage>
</organism>
<proteinExistence type="predicted"/>
<gene>
    <name evidence="1" type="primary">Dsim\GD13667</name>
    <name evidence="1" type="ORF">Dsim_GD13667</name>
</gene>
<reference evidence="1 2" key="1">
    <citation type="journal article" date="2007" name="Nature">
        <title>Evolution of genes and genomes on the Drosophila phylogeny.</title>
        <authorList>
            <consortium name="Drosophila 12 Genomes Consortium"/>
            <person name="Clark A.G."/>
            <person name="Eisen M.B."/>
            <person name="Smith D.R."/>
            <person name="Bergman C.M."/>
            <person name="Oliver B."/>
            <person name="Markow T.A."/>
            <person name="Kaufman T.C."/>
            <person name="Kellis M."/>
            <person name="Gelbart W."/>
            <person name="Iyer V.N."/>
            <person name="Pollard D.A."/>
            <person name="Sackton T.B."/>
            <person name="Larracuente A.M."/>
            <person name="Singh N.D."/>
            <person name="Abad J.P."/>
            <person name="Abt D.N."/>
            <person name="Adryan B."/>
            <person name="Aguade M."/>
            <person name="Akashi H."/>
            <person name="Anderson W.W."/>
            <person name="Aquadro C.F."/>
            <person name="Ardell D.H."/>
            <person name="Arguello R."/>
            <person name="Artieri C.G."/>
            <person name="Barbash D.A."/>
            <person name="Barker D."/>
            <person name="Barsanti P."/>
            <person name="Batterham P."/>
            <person name="Batzoglou S."/>
            <person name="Begun D."/>
            <person name="Bhutkar A."/>
            <person name="Blanco E."/>
            <person name="Bosak S.A."/>
            <person name="Bradley R.K."/>
            <person name="Brand A.D."/>
            <person name="Brent M.R."/>
            <person name="Brooks A.N."/>
            <person name="Brown R.H."/>
            <person name="Butlin R.K."/>
            <person name="Caggese C."/>
            <person name="Calvi B.R."/>
            <person name="Bernardo de Carvalho A."/>
            <person name="Caspi A."/>
            <person name="Castrezana S."/>
            <person name="Celniker S.E."/>
            <person name="Chang J.L."/>
            <person name="Chapple C."/>
            <person name="Chatterji S."/>
            <person name="Chinwalla A."/>
            <person name="Civetta A."/>
            <person name="Clifton S.W."/>
            <person name="Comeron J.M."/>
            <person name="Costello J.C."/>
            <person name="Coyne J.A."/>
            <person name="Daub J."/>
            <person name="David R.G."/>
            <person name="Delcher A.L."/>
            <person name="Delehaunty K."/>
            <person name="Do C.B."/>
            <person name="Ebling H."/>
            <person name="Edwards K."/>
            <person name="Eickbush T."/>
            <person name="Evans J.D."/>
            <person name="Filipski A."/>
            <person name="Findeiss S."/>
            <person name="Freyhult E."/>
            <person name="Fulton L."/>
            <person name="Fulton R."/>
            <person name="Garcia A.C."/>
            <person name="Gardiner A."/>
            <person name="Garfield D.A."/>
            <person name="Garvin B.E."/>
            <person name="Gibson G."/>
            <person name="Gilbert D."/>
            <person name="Gnerre S."/>
            <person name="Godfrey J."/>
            <person name="Good R."/>
            <person name="Gotea V."/>
            <person name="Gravely B."/>
            <person name="Greenberg A.J."/>
            <person name="Griffiths-Jones S."/>
            <person name="Gross S."/>
            <person name="Guigo R."/>
            <person name="Gustafson E.A."/>
            <person name="Haerty W."/>
            <person name="Hahn M.W."/>
            <person name="Halligan D.L."/>
            <person name="Halpern A.L."/>
            <person name="Halter G.M."/>
            <person name="Han M.V."/>
            <person name="Heger A."/>
            <person name="Hillier L."/>
            <person name="Hinrichs A.S."/>
            <person name="Holmes I."/>
            <person name="Hoskins R.A."/>
            <person name="Hubisz M.J."/>
            <person name="Hultmark D."/>
            <person name="Huntley M.A."/>
            <person name="Jaffe D.B."/>
            <person name="Jagadeeshan S."/>
            <person name="Jeck W.R."/>
            <person name="Johnson J."/>
            <person name="Jones C.D."/>
            <person name="Jordan W.C."/>
            <person name="Karpen G.H."/>
            <person name="Kataoka E."/>
            <person name="Keightley P.D."/>
            <person name="Kheradpour P."/>
            <person name="Kirkness E.F."/>
            <person name="Koerich L.B."/>
            <person name="Kristiansen K."/>
            <person name="Kudrna D."/>
            <person name="Kulathinal R.J."/>
            <person name="Kumar S."/>
            <person name="Kwok R."/>
            <person name="Lander E."/>
            <person name="Langley C.H."/>
            <person name="Lapoint R."/>
            <person name="Lazzaro B.P."/>
            <person name="Lee S.J."/>
            <person name="Levesque L."/>
            <person name="Li R."/>
            <person name="Lin C.F."/>
            <person name="Lin M.F."/>
            <person name="Lindblad-Toh K."/>
            <person name="Llopart A."/>
            <person name="Long M."/>
            <person name="Low L."/>
            <person name="Lozovsky E."/>
            <person name="Lu J."/>
            <person name="Luo M."/>
            <person name="Machado C.A."/>
            <person name="Makalowski W."/>
            <person name="Marzo M."/>
            <person name="Matsuda M."/>
            <person name="Matzkin L."/>
            <person name="McAllister B."/>
            <person name="McBride C.S."/>
            <person name="McKernan B."/>
            <person name="McKernan K."/>
            <person name="Mendez-Lago M."/>
            <person name="Minx P."/>
            <person name="Mollenhauer M.U."/>
            <person name="Montooth K."/>
            <person name="Mount S.M."/>
            <person name="Mu X."/>
            <person name="Myers E."/>
            <person name="Negre B."/>
            <person name="Newfeld S."/>
            <person name="Nielsen R."/>
            <person name="Noor M.A."/>
            <person name="O'Grady P."/>
            <person name="Pachter L."/>
            <person name="Papaceit M."/>
            <person name="Parisi M.J."/>
            <person name="Parisi M."/>
            <person name="Parts L."/>
            <person name="Pedersen J.S."/>
            <person name="Pesole G."/>
            <person name="Phillippy A.M."/>
            <person name="Ponting C.P."/>
            <person name="Pop M."/>
            <person name="Porcelli D."/>
            <person name="Powell J.R."/>
            <person name="Prohaska S."/>
            <person name="Pruitt K."/>
            <person name="Puig M."/>
            <person name="Quesneville H."/>
            <person name="Ram K.R."/>
            <person name="Rand D."/>
            <person name="Rasmussen M.D."/>
            <person name="Reed L.K."/>
            <person name="Reenan R."/>
            <person name="Reily A."/>
            <person name="Remington K.A."/>
            <person name="Rieger T.T."/>
            <person name="Ritchie M.G."/>
            <person name="Robin C."/>
            <person name="Rogers Y.H."/>
            <person name="Rohde C."/>
            <person name="Rozas J."/>
            <person name="Rubenfield M.J."/>
            <person name="Ruiz A."/>
            <person name="Russo S."/>
            <person name="Salzberg S.L."/>
            <person name="Sanchez-Gracia A."/>
            <person name="Saranga D.J."/>
            <person name="Sato H."/>
            <person name="Schaeffer S.W."/>
            <person name="Schatz M.C."/>
            <person name="Schlenke T."/>
            <person name="Schwartz R."/>
            <person name="Segarra C."/>
            <person name="Singh R.S."/>
            <person name="Sirot L."/>
            <person name="Sirota M."/>
            <person name="Sisneros N.B."/>
            <person name="Smith C.D."/>
            <person name="Smith T.F."/>
            <person name="Spieth J."/>
            <person name="Stage D.E."/>
            <person name="Stark A."/>
            <person name="Stephan W."/>
            <person name="Strausberg R.L."/>
            <person name="Strempel S."/>
            <person name="Sturgill D."/>
            <person name="Sutton G."/>
            <person name="Sutton G.G."/>
            <person name="Tao W."/>
            <person name="Teichmann S."/>
            <person name="Tobari Y.N."/>
            <person name="Tomimura Y."/>
            <person name="Tsolas J.M."/>
            <person name="Valente V.L."/>
            <person name="Venter E."/>
            <person name="Venter J.C."/>
            <person name="Vicario S."/>
            <person name="Vieira F.G."/>
            <person name="Vilella A.J."/>
            <person name="Villasante A."/>
            <person name="Walenz B."/>
            <person name="Wang J."/>
            <person name="Wasserman M."/>
            <person name="Watts T."/>
            <person name="Wilson D."/>
            <person name="Wilson R.K."/>
            <person name="Wing R.A."/>
            <person name="Wolfner M.F."/>
            <person name="Wong A."/>
            <person name="Wong G.K."/>
            <person name="Wu C.I."/>
            <person name="Wu G."/>
            <person name="Yamamoto D."/>
            <person name="Yang H.P."/>
            <person name="Yang S.P."/>
            <person name="Yorke J.A."/>
            <person name="Yoshida K."/>
            <person name="Zdobnov E."/>
            <person name="Zhang P."/>
            <person name="Zhang Y."/>
            <person name="Zimin A.V."/>
            <person name="Baldwin J."/>
            <person name="Abdouelleil A."/>
            <person name="Abdulkadir J."/>
            <person name="Abebe A."/>
            <person name="Abera B."/>
            <person name="Abreu J."/>
            <person name="Acer S.C."/>
            <person name="Aftuck L."/>
            <person name="Alexander A."/>
            <person name="An P."/>
            <person name="Anderson E."/>
            <person name="Anderson S."/>
            <person name="Arachi H."/>
            <person name="Azer M."/>
            <person name="Bachantsang P."/>
            <person name="Barry A."/>
            <person name="Bayul T."/>
            <person name="Berlin A."/>
            <person name="Bessette D."/>
            <person name="Bloom T."/>
            <person name="Blye J."/>
            <person name="Boguslavskiy L."/>
            <person name="Bonnet C."/>
            <person name="Boukhgalter B."/>
            <person name="Bourzgui I."/>
            <person name="Brown A."/>
            <person name="Cahill P."/>
            <person name="Channer S."/>
            <person name="Cheshatsang Y."/>
            <person name="Chuda L."/>
            <person name="Citroen M."/>
            <person name="Collymore A."/>
            <person name="Cooke P."/>
            <person name="Costello M."/>
            <person name="D'Aco K."/>
            <person name="Daza R."/>
            <person name="De Haan G."/>
            <person name="DeGray S."/>
            <person name="DeMaso C."/>
            <person name="Dhargay N."/>
            <person name="Dooley K."/>
            <person name="Dooley E."/>
            <person name="Doricent M."/>
            <person name="Dorje P."/>
            <person name="Dorjee K."/>
            <person name="Dupes A."/>
            <person name="Elong R."/>
            <person name="Falk J."/>
            <person name="Farina A."/>
            <person name="Faro S."/>
            <person name="Ferguson D."/>
            <person name="Fisher S."/>
            <person name="Foley C.D."/>
            <person name="Franke A."/>
            <person name="Friedrich D."/>
            <person name="Gadbois L."/>
            <person name="Gearin G."/>
            <person name="Gearin C.R."/>
            <person name="Giannoukos G."/>
            <person name="Goode T."/>
            <person name="Graham J."/>
            <person name="Grandbois E."/>
            <person name="Grewal S."/>
            <person name="Gyaltsen K."/>
            <person name="Hafez N."/>
            <person name="Hagos B."/>
            <person name="Hall J."/>
            <person name="Henson C."/>
            <person name="Hollinger A."/>
            <person name="Honan T."/>
            <person name="Huard M.D."/>
            <person name="Hughes L."/>
            <person name="Hurhula B."/>
            <person name="Husby M.E."/>
            <person name="Kamat A."/>
            <person name="Kanga B."/>
            <person name="Kashin S."/>
            <person name="Khazanovich D."/>
            <person name="Kisner P."/>
            <person name="Lance K."/>
            <person name="Lara M."/>
            <person name="Lee W."/>
            <person name="Lennon N."/>
            <person name="Letendre F."/>
            <person name="LeVine R."/>
            <person name="Lipovsky A."/>
            <person name="Liu X."/>
            <person name="Liu J."/>
            <person name="Liu S."/>
            <person name="Lokyitsang T."/>
            <person name="Lokyitsang Y."/>
            <person name="Lubonja R."/>
            <person name="Lui A."/>
            <person name="MacDonald P."/>
            <person name="Magnisalis V."/>
            <person name="Maru K."/>
            <person name="Matthews C."/>
            <person name="McCusker W."/>
            <person name="McDonough S."/>
            <person name="Mehta T."/>
            <person name="Meldrim J."/>
            <person name="Meneus L."/>
            <person name="Mihai O."/>
            <person name="Mihalev A."/>
            <person name="Mihova T."/>
            <person name="Mittelman R."/>
            <person name="Mlenga V."/>
            <person name="Montmayeur A."/>
            <person name="Mulrain L."/>
            <person name="Navidi A."/>
            <person name="Naylor J."/>
            <person name="Negash T."/>
            <person name="Nguyen T."/>
            <person name="Nguyen N."/>
            <person name="Nicol R."/>
            <person name="Norbu C."/>
            <person name="Norbu N."/>
            <person name="Novod N."/>
            <person name="O'Neill B."/>
            <person name="Osman S."/>
            <person name="Markiewicz E."/>
            <person name="Oyono O.L."/>
            <person name="Patti C."/>
            <person name="Phunkhang P."/>
            <person name="Pierre F."/>
            <person name="Priest M."/>
            <person name="Raghuraman S."/>
            <person name="Rege F."/>
            <person name="Reyes R."/>
            <person name="Rise C."/>
            <person name="Rogov P."/>
            <person name="Ross K."/>
            <person name="Ryan E."/>
            <person name="Settipalli S."/>
            <person name="Shea T."/>
            <person name="Sherpa N."/>
            <person name="Shi L."/>
            <person name="Shih D."/>
            <person name="Sparrow T."/>
            <person name="Spaulding J."/>
            <person name="Stalker J."/>
            <person name="Stange-Thomann N."/>
            <person name="Stavropoulos S."/>
            <person name="Stone C."/>
            <person name="Strader C."/>
            <person name="Tesfaye S."/>
            <person name="Thomson T."/>
            <person name="Thoulutsang Y."/>
            <person name="Thoulutsang D."/>
            <person name="Topham K."/>
            <person name="Topping I."/>
            <person name="Tsamla T."/>
            <person name="Vassiliev H."/>
            <person name="Vo A."/>
            <person name="Wangchuk T."/>
            <person name="Wangdi T."/>
            <person name="Weiand M."/>
            <person name="Wilkinson J."/>
            <person name="Wilson A."/>
            <person name="Yadav S."/>
            <person name="Young G."/>
            <person name="Yu Q."/>
            <person name="Zembek L."/>
            <person name="Zhong D."/>
            <person name="Zimmer A."/>
            <person name="Zwirko Z."/>
            <person name="Jaffe D.B."/>
            <person name="Alvarez P."/>
            <person name="Brockman W."/>
            <person name="Butler J."/>
            <person name="Chin C."/>
            <person name="Gnerre S."/>
            <person name="Grabherr M."/>
            <person name="Kleber M."/>
            <person name="Mauceli E."/>
            <person name="MacCallum I."/>
        </authorList>
    </citation>
    <scope>NUCLEOTIDE SEQUENCE [LARGE SCALE GENOMIC DNA]</scope>
    <source>
        <strain evidence="2">white501</strain>
    </source>
</reference>
<dbReference type="Proteomes" id="UP000000304">
    <property type="component" value="Unassembled WGS sequence"/>
</dbReference>